<proteinExistence type="predicted"/>
<dbReference type="KEGG" id="ngr:NAEGRDRAFT_78604"/>
<evidence type="ECO:0000256" key="1">
    <source>
        <dbReference type="SAM" id="MobiDB-lite"/>
    </source>
</evidence>
<feature type="compositionally biased region" description="Low complexity" evidence="1">
    <location>
        <begin position="43"/>
        <end position="66"/>
    </location>
</feature>
<dbReference type="Proteomes" id="UP000006671">
    <property type="component" value="Unassembled WGS sequence"/>
</dbReference>
<feature type="transmembrane region" description="Helical" evidence="2">
    <location>
        <begin position="498"/>
        <end position="519"/>
    </location>
</feature>
<dbReference type="GeneID" id="8860548"/>
<reference evidence="3 4" key="1">
    <citation type="journal article" date="2010" name="Cell">
        <title>The genome of Naegleria gruberi illuminates early eukaryotic versatility.</title>
        <authorList>
            <person name="Fritz-Laylin L.K."/>
            <person name="Prochnik S.E."/>
            <person name="Ginger M.L."/>
            <person name="Dacks J.B."/>
            <person name="Carpenter M.L."/>
            <person name="Field M.C."/>
            <person name="Kuo A."/>
            <person name="Paredez A."/>
            <person name="Chapman J."/>
            <person name="Pham J."/>
            <person name="Shu S."/>
            <person name="Neupane R."/>
            <person name="Cipriano M."/>
            <person name="Mancuso J."/>
            <person name="Tu H."/>
            <person name="Salamov A."/>
            <person name="Lindquist E."/>
            <person name="Shapiro H."/>
            <person name="Lucas S."/>
            <person name="Grigoriev I.V."/>
            <person name="Cande W.Z."/>
            <person name="Fulton C."/>
            <person name="Rokhsar D.S."/>
            <person name="Dawson S.C."/>
        </authorList>
    </citation>
    <scope>NUCLEOTIDE SEQUENCE [LARGE SCALE GENOMIC DNA]</scope>
    <source>
        <strain evidence="3 4">NEG-M</strain>
    </source>
</reference>
<dbReference type="RefSeq" id="XP_002680747.1">
    <property type="nucleotide sequence ID" value="XM_002680701.1"/>
</dbReference>
<keyword evidence="2" id="KW-1133">Transmembrane helix</keyword>
<name>D2V4W9_NAEGR</name>
<feature type="region of interest" description="Disordered" evidence="1">
    <location>
        <begin position="26"/>
        <end position="66"/>
    </location>
</feature>
<sequence>MKRTWRETIPHNIVAKQVHYVATTTQQANLSRQRHNRQPSHDSSVMSTASVASSVRSSRQPQPTTAQIQQQAQFVNNTRASPIASISNQNYNNNYHNNYQFPTSNNNNSYSNNNNNYNYNTTNINYSKPNNLQQVIPPPQTNYVQQQQIPPLSFANATNHITHQTYSSLETDSSVDICTVKDDHIWMIDNLVTIEEAEQLIDIYQDISRRTQEALIQQQILQQQRRNAMSVKSMRRGTYSTYGDEMLGTPSVISSSQHNTISDRIQHIDYTNDEFANFIFEQLKDVLPPDQSKLYGEKVGKTFELSGIYEKFTVYELRPGEKIEKSKGEDKCRIIEVESDNLNNKLTNEQYHEKSFLTCLICLKGVVDYNEPKQPNGQQLFGVNFYDMSKERPEHFIVLDHVGKSCLFSNNTQLFEVVENHGTENVYLLAVNVMYRSVITNSPLRANSLTNQTEDRERSLSVSSTASNISIDDNENMHQYREILQQQQQKKSNGGGKYLMWAFGTSFIVLTSFFLQTGIKVNKPIISKLLSILSKQLNI</sequence>
<dbReference type="OrthoDB" id="10266034at2759"/>
<evidence type="ECO:0000313" key="4">
    <source>
        <dbReference type="Proteomes" id="UP000006671"/>
    </source>
</evidence>
<evidence type="ECO:0000313" key="3">
    <source>
        <dbReference type="EMBL" id="EFC48003.1"/>
    </source>
</evidence>
<organism evidence="4">
    <name type="scientific">Naegleria gruberi</name>
    <name type="common">Amoeba</name>
    <dbReference type="NCBI Taxonomy" id="5762"/>
    <lineage>
        <taxon>Eukaryota</taxon>
        <taxon>Discoba</taxon>
        <taxon>Heterolobosea</taxon>
        <taxon>Tetramitia</taxon>
        <taxon>Eutetramitia</taxon>
        <taxon>Vahlkampfiidae</taxon>
        <taxon>Naegleria</taxon>
    </lineage>
</organism>
<keyword evidence="2" id="KW-0472">Membrane</keyword>
<dbReference type="VEuPathDB" id="AmoebaDB:NAEGRDRAFT_78604"/>
<protein>
    <submittedName>
        <fullName evidence="3">Uncharacterized protein</fullName>
    </submittedName>
</protein>
<accession>D2V4W9</accession>
<keyword evidence="4" id="KW-1185">Reference proteome</keyword>
<dbReference type="AlphaFoldDB" id="D2V4W9"/>
<evidence type="ECO:0000256" key="2">
    <source>
        <dbReference type="SAM" id="Phobius"/>
    </source>
</evidence>
<keyword evidence="2" id="KW-0812">Transmembrane</keyword>
<dbReference type="InParanoid" id="D2V4W9"/>
<dbReference type="EMBL" id="GG738852">
    <property type="protein sequence ID" value="EFC48003.1"/>
    <property type="molecule type" value="Genomic_DNA"/>
</dbReference>
<gene>
    <name evidence="3" type="ORF">NAEGRDRAFT_78604</name>
</gene>